<dbReference type="InterPro" id="IPR001944">
    <property type="entry name" value="Glycoside_Hdrlase_35"/>
</dbReference>
<dbReference type="GO" id="GO:0004565">
    <property type="term" value="F:beta-galactosidase activity"/>
    <property type="evidence" value="ECO:0007669"/>
    <property type="project" value="UniProtKB-EC"/>
</dbReference>
<dbReference type="AlphaFoldDB" id="A0ABD3JDM9"/>
<comment type="caution">
    <text evidence="5">The sequence shown here is derived from an EMBL/GenBank/DDBJ whole genome shotgun (WGS) entry which is preliminary data.</text>
</comment>
<evidence type="ECO:0000256" key="2">
    <source>
        <dbReference type="ARBA" id="ARBA00009809"/>
    </source>
</evidence>
<dbReference type="EMBL" id="JBJKBG010000008">
    <property type="protein sequence ID" value="KAL3724893.1"/>
    <property type="molecule type" value="Genomic_DNA"/>
</dbReference>
<gene>
    <name evidence="5" type="ORF">ACJRO7_029979</name>
</gene>
<dbReference type="InterPro" id="IPR031330">
    <property type="entry name" value="Gly_Hdrlase_35_cat"/>
</dbReference>
<accession>A0ABD3JDM9</accession>
<dbReference type="Proteomes" id="UP001634007">
    <property type="component" value="Unassembled WGS sequence"/>
</dbReference>
<comment type="catalytic activity">
    <reaction evidence="1">
        <text>Hydrolysis of terminal non-reducing beta-D-galactose residues in beta-D-galactosides.</text>
        <dbReference type="EC" id="3.2.1.23"/>
    </reaction>
</comment>
<evidence type="ECO:0000259" key="4">
    <source>
        <dbReference type="Pfam" id="PF01301"/>
    </source>
</evidence>
<comment type="similarity">
    <text evidence="2">Belongs to the glycosyl hydrolase 35 family.</text>
</comment>
<evidence type="ECO:0000256" key="3">
    <source>
        <dbReference type="ARBA" id="ARBA00012756"/>
    </source>
</evidence>
<sequence length="128" mass="14329">MAASSVVAFHTRNPTSNRQQPFKTEMQRFTVNIVDMMKQEKLYASRGGPFVLSQIENEYGNVASAYGSGAEPYVNRAAAMATSLGAGVPWVKCQQMLRRTVSRIKIPIRHASSKYYMKHVSNQQEISL</sequence>
<evidence type="ECO:0000256" key="1">
    <source>
        <dbReference type="ARBA" id="ARBA00001412"/>
    </source>
</evidence>
<feature type="domain" description="Glycoside hydrolase 35 catalytic" evidence="4">
    <location>
        <begin position="18"/>
        <end position="104"/>
    </location>
</feature>
<dbReference type="InterPro" id="IPR017853">
    <property type="entry name" value="GH"/>
</dbReference>
<reference evidence="5 6" key="1">
    <citation type="submission" date="2024-11" db="EMBL/GenBank/DDBJ databases">
        <title>Chromosome-level genome assembly of Eucalyptus globulus Labill. provides insights into its genome evolution.</title>
        <authorList>
            <person name="Li X."/>
        </authorList>
    </citation>
    <scope>NUCLEOTIDE SEQUENCE [LARGE SCALE GENOMIC DNA]</scope>
    <source>
        <strain evidence="5">CL2024</strain>
        <tissue evidence="5">Fresh tender leaves</tissue>
    </source>
</reference>
<dbReference type="Gene3D" id="3.20.20.80">
    <property type="entry name" value="Glycosidases"/>
    <property type="match status" value="1"/>
</dbReference>
<evidence type="ECO:0000313" key="5">
    <source>
        <dbReference type="EMBL" id="KAL3724893.1"/>
    </source>
</evidence>
<dbReference type="EC" id="3.2.1.23" evidence="3"/>
<keyword evidence="6" id="KW-1185">Reference proteome</keyword>
<name>A0ABD3JDM9_EUCGL</name>
<protein>
    <recommendedName>
        <fullName evidence="3">beta-galactosidase</fullName>
        <ecNumber evidence="3">3.2.1.23</ecNumber>
    </recommendedName>
</protein>
<organism evidence="5 6">
    <name type="scientific">Eucalyptus globulus</name>
    <name type="common">Tasmanian blue gum</name>
    <dbReference type="NCBI Taxonomy" id="34317"/>
    <lineage>
        <taxon>Eukaryota</taxon>
        <taxon>Viridiplantae</taxon>
        <taxon>Streptophyta</taxon>
        <taxon>Embryophyta</taxon>
        <taxon>Tracheophyta</taxon>
        <taxon>Spermatophyta</taxon>
        <taxon>Magnoliopsida</taxon>
        <taxon>eudicotyledons</taxon>
        <taxon>Gunneridae</taxon>
        <taxon>Pentapetalae</taxon>
        <taxon>rosids</taxon>
        <taxon>malvids</taxon>
        <taxon>Myrtales</taxon>
        <taxon>Myrtaceae</taxon>
        <taxon>Myrtoideae</taxon>
        <taxon>Eucalypteae</taxon>
        <taxon>Eucalyptus</taxon>
    </lineage>
</organism>
<dbReference type="Pfam" id="PF01301">
    <property type="entry name" value="Glyco_hydro_35"/>
    <property type="match status" value="1"/>
</dbReference>
<evidence type="ECO:0000313" key="6">
    <source>
        <dbReference type="Proteomes" id="UP001634007"/>
    </source>
</evidence>
<dbReference type="SUPFAM" id="SSF51445">
    <property type="entry name" value="(Trans)glycosidases"/>
    <property type="match status" value="1"/>
</dbReference>
<dbReference type="PANTHER" id="PTHR23421">
    <property type="entry name" value="BETA-GALACTOSIDASE RELATED"/>
    <property type="match status" value="1"/>
</dbReference>
<proteinExistence type="inferred from homology"/>